<feature type="compositionally biased region" description="Acidic residues" evidence="1">
    <location>
        <begin position="274"/>
        <end position="331"/>
    </location>
</feature>
<evidence type="ECO:0000313" key="3">
    <source>
        <dbReference type="Proteomes" id="UP000614221"/>
    </source>
</evidence>
<feature type="compositionally biased region" description="Acidic residues" evidence="1">
    <location>
        <begin position="218"/>
        <end position="229"/>
    </location>
</feature>
<dbReference type="EMBL" id="BMPD01000001">
    <property type="protein sequence ID" value="GGK59877.1"/>
    <property type="molecule type" value="Genomic_DNA"/>
</dbReference>
<accession>A0A830EI79</accession>
<name>A0A830EI79_9EURY</name>
<reference evidence="2" key="1">
    <citation type="journal article" date="2014" name="Int. J. Syst. Evol. Microbiol.">
        <title>Complete genome sequence of Corynebacterium casei LMG S-19264T (=DSM 44701T), isolated from a smear-ripened cheese.</title>
        <authorList>
            <consortium name="US DOE Joint Genome Institute (JGI-PGF)"/>
            <person name="Walter F."/>
            <person name="Albersmeier A."/>
            <person name="Kalinowski J."/>
            <person name="Ruckert C."/>
        </authorList>
    </citation>
    <scope>NUCLEOTIDE SEQUENCE</scope>
    <source>
        <strain evidence="2">JCM 19018</strain>
    </source>
</reference>
<feature type="region of interest" description="Disordered" evidence="1">
    <location>
        <begin position="177"/>
        <end position="347"/>
    </location>
</feature>
<gene>
    <name evidence="2" type="ORF">GCM10009067_10340</name>
</gene>
<feature type="compositionally biased region" description="Acidic residues" evidence="1">
    <location>
        <begin position="249"/>
        <end position="263"/>
    </location>
</feature>
<dbReference type="Proteomes" id="UP000614221">
    <property type="component" value="Unassembled WGS sequence"/>
</dbReference>
<evidence type="ECO:0000256" key="1">
    <source>
        <dbReference type="SAM" id="MobiDB-lite"/>
    </source>
</evidence>
<evidence type="ECO:0000313" key="2">
    <source>
        <dbReference type="EMBL" id="GGK59877.1"/>
    </source>
</evidence>
<dbReference type="AlphaFoldDB" id="A0A830EI79"/>
<organism evidence="2 3">
    <name type="scientific">Haloarcula sebkhae</name>
    <dbReference type="NCBI Taxonomy" id="932660"/>
    <lineage>
        <taxon>Archaea</taxon>
        <taxon>Methanobacteriati</taxon>
        <taxon>Methanobacteriota</taxon>
        <taxon>Stenosarchaea group</taxon>
        <taxon>Halobacteria</taxon>
        <taxon>Halobacteriales</taxon>
        <taxon>Haloarculaceae</taxon>
        <taxon>Haloarcula</taxon>
    </lineage>
</organism>
<comment type="caution">
    <text evidence="2">The sequence shown here is derived from an EMBL/GenBank/DDBJ whole genome shotgun (WGS) entry which is preliminary data.</text>
</comment>
<reference evidence="2" key="2">
    <citation type="submission" date="2020-09" db="EMBL/GenBank/DDBJ databases">
        <authorList>
            <person name="Sun Q."/>
            <person name="Ohkuma M."/>
        </authorList>
    </citation>
    <scope>NUCLEOTIDE SEQUENCE</scope>
    <source>
        <strain evidence="2">JCM 19018</strain>
    </source>
</reference>
<feature type="compositionally biased region" description="Basic and acidic residues" evidence="1">
    <location>
        <begin position="332"/>
        <end position="347"/>
    </location>
</feature>
<protein>
    <submittedName>
        <fullName evidence="2">Uncharacterized protein</fullName>
    </submittedName>
</protein>
<proteinExistence type="predicted"/>
<sequence length="347" mass="36070">MFIALSANQLATMRTKLFALYAAVGLTLLAVGPGLAAAADSAGNTGAGNTLAVGVAQADDGSATVSVTQNETGVENASVAVATADNTSYAGTGNYTTDSNGTVGLPAPEQNVTVDVTATADNHTATTTADLTVAPTNVTNVTEFDTFGLEVSAYVNDLLSDENRTGGIGPAVASFVTANNPGNAPDHAGPPAHVTGENESEDNETHPSERQGPPADIFGDDENETENETDDRRGPPEDAGPPENRGPDSDDAENETDDKNETDDDRRGPPEDAGPPEDRDDDDVENETEDDENETEEPEDETEDAVEDETEEQDEDDDADDGNDSDDDDDGDRGRPDDAGPPDDRGN</sequence>